<dbReference type="PANTHER" id="PTHR21210">
    <property type="entry name" value="TRNA (URACIL-O(2)-)-METHYLTRANSFERASE-RELATED"/>
    <property type="match status" value="1"/>
</dbReference>
<dbReference type="GO" id="GO:0030488">
    <property type="term" value="P:tRNA methylation"/>
    <property type="evidence" value="ECO:0007669"/>
    <property type="project" value="UniProtKB-UniRule"/>
</dbReference>
<keyword evidence="5 11" id="KW-0963">Cytoplasm</keyword>
<evidence type="ECO:0000256" key="10">
    <source>
        <dbReference type="ARBA" id="ARBA00047957"/>
    </source>
</evidence>
<evidence type="ECO:0000256" key="6">
    <source>
        <dbReference type="ARBA" id="ARBA00022603"/>
    </source>
</evidence>
<accession>A0A9P8LA19</accession>
<evidence type="ECO:0000256" key="2">
    <source>
        <dbReference type="ARBA" id="ARBA00009056"/>
    </source>
</evidence>
<dbReference type="AlphaFoldDB" id="A0A9P8LA19"/>
<reference evidence="12" key="1">
    <citation type="submission" date="2021-03" db="EMBL/GenBank/DDBJ databases">
        <title>Comparative genomics and phylogenomic investigation of the class Geoglossomycetes provide insights into ecological specialization and systematics.</title>
        <authorList>
            <person name="Melie T."/>
            <person name="Pirro S."/>
            <person name="Miller A.N."/>
            <person name="Quandt A."/>
        </authorList>
    </citation>
    <scope>NUCLEOTIDE SEQUENCE</scope>
    <source>
        <strain evidence="12">CAQ_001_2017</strain>
    </source>
</reference>
<organism evidence="12 13">
    <name type="scientific">Trichoglossum hirsutum</name>
    <dbReference type="NCBI Taxonomy" id="265104"/>
    <lineage>
        <taxon>Eukaryota</taxon>
        <taxon>Fungi</taxon>
        <taxon>Dikarya</taxon>
        <taxon>Ascomycota</taxon>
        <taxon>Pezizomycotina</taxon>
        <taxon>Geoglossomycetes</taxon>
        <taxon>Geoglossales</taxon>
        <taxon>Geoglossaceae</taxon>
        <taxon>Trichoglossum</taxon>
    </lineage>
</organism>
<keyword evidence="8 11" id="KW-0949">S-adenosyl-L-methionine</keyword>
<dbReference type="Pfam" id="PF07757">
    <property type="entry name" value="AdoMet_MTase"/>
    <property type="match status" value="1"/>
</dbReference>
<proteinExistence type="inferred from homology"/>
<dbReference type="GO" id="GO:0005737">
    <property type="term" value="C:cytoplasm"/>
    <property type="evidence" value="ECO:0007669"/>
    <property type="project" value="UniProtKB-SubCell"/>
</dbReference>
<evidence type="ECO:0000256" key="5">
    <source>
        <dbReference type="ARBA" id="ARBA00022490"/>
    </source>
</evidence>
<dbReference type="EC" id="2.1.1.211" evidence="3 11"/>
<evidence type="ECO:0000256" key="1">
    <source>
        <dbReference type="ARBA" id="ARBA00004496"/>
    </source>
</evidence>
<keyword evidence="7 11" id="KW-0808">Transferase</keyword>
<comment type="function">
    <text evidence="11">Adenosyl-L-methionine (AdoMet)-dependent tRNA (uracil-O(2)-)-methyltransferase.</text>
</comment>
<dbReference type="Proteomes" id="UP000750711">
    <property type="component" value="Unassembled WGS sequence"/>
</dbReference>
<evidence type="ECO:0000313" key="12">
    <source>
        <dbReference type="EMBL" id="KAH0558432.1"/>
    </source>
</evidence>
<comment type="catalytic activity">
    <reaction evidence="10 11">
        <text>uridine(44) in tRNA(Ser) + S-adenosyl-L-methionine = 2'-O-methyluridine(44) in tRNA(Ser) + S-adenosyl-L-homocysteine + H(+)</text>
        <dbReference type="Rhea" id="RHEA:43100"/>
        <dbReference type="Rhea" id="RHEA-COMP:10339"/>
        <dbReference type="Rhea" id="RHEA-COMP:10340"/>
        <dbReference type="ChEBI" id="CHEBI:15378"/>
        <dbReference type="ChEBI" id="CHEBI:57856"/>
        <dbReference type="ChEBI" id="CHEBI:59789"/>
        <dbReference type="ChEBI" id="CHEBI:65315"/>
        <dbReference type="ChEBI" id="CHEBI:74478"/>
        <dbReference type="EC" id="2.1.1.211"/>
    </reaction>
</comment>
<dbReference type="InterPro" id="IPR011671">
    <property type="entry name" value="tRNA_uracil_MeTrfase"/>
</dbReference>
<keyword evidence="6 11" id="KW-0489">Methyltransferase</keyword>
<evidence type="ECO:0000256" key="9">
    <source>
        <dbReference type="ARBA" id="ARBA00022694"/>
    </source>
</evidence>
<keyword evidence="9 11" id="KW-0819">tRNA processing</keyword>
<keyword evidence="13" id="KW-1185">Reference proteome</keyword>
<comment type="caution">
    <text evidence="12">The sequence shown here is derived from an EMBL/GenBank/DDBJ whole genome shotgun (WGS) entry which is preliminary data.</text>
</comment>
<protein>
    <recommendedName>
        <fullName evidence="4 11">tRNA (uracil-O(2)-)-methyltransferase</fullName>
        <ecNumber evidence="3 11">2.1.1.211</ecNumber>
    </recommendedName>
</protein>
<evidence type="ECO:0000313" key="13">
    <source>
        <dbReference type="Proteomes" id="UP000750711"/>
    </source>
</evidence>
<evidence type="ECO:0000256" key="8">
    <source>
        <dbReference type="ARBA" id="ARBA00022691"/>
    </source>
</evidence>
<comment type="subcellular location">
    <subcellularLocation>
        <location evidence="1 11">Cytoplasm</location>
    </subcellularLocation>
</comment>
<name>A0A9P8LA19_9PEZI</name>
<dbReference type="GO" id="GO:0141101">
    <property type="term" value="F:tRNA(Ser) (uridine(44)-2'-O-)-methyltransferase activity"/>
    <property type="evidence" value="ECO:0007669"/>
    <property type="project" value="UniProtKB-EC"/>
</dbReference>
<gene>
    <name evidence="12" type="ORF">GP486_004911</name>
</gene>
<evidence type="ECO:0000256" key="3">
    <source>
        <dbReference type="ARBA" id="ARBA00012795"/>
    </source>
</evidence>
<evidence type="ECO:0000256" key="7">
    <source>
        <dbReference type="ARBA" id="ARBA00022679"/>
    </source>
</evidence>
<evidence type="ECO:0000256" key="11">
    <source>
        <dbReference type="RuleBase" id="RU368004"/>
    </source>
</evidence>
<dbReference type="EMBL" id="JAGHQM010000847">
    <property type="protein sequence ID" value="KAH0558432.1"/>
    <property type="molecule type" value="Genomic_DNA"/>
</dbReference>
<comment type="similarity">
    <text evidence="2 11">Belongs to the TRM44 family.</text>
</comment>
<sequence>MSSSSAPVAVELPALESAIAQGGEPWRPVLEQQCDFQPTVFCSVMINLIKNPNINSNRLFRADILHDSLGELAKPDRDASTHPRRMEIPGFSCSRTIVRLLIPRNPQLDRALVQTCLISQSCSQSSEKMLVVYLPHVGSAEEVPFYHPAVDGIAFLHTWDFAKAEAGKISIHFRLFRGPEAGSAQNGIDPALKRVAFHLLSTVHKHGKGLSAGYKKRVHHDRIIPQQRLQDTYSRLKMDHAKRLIEKWVEQTDPTKHVFEDLGIAAFLIELWRDMYVGKVESSPEFGRENEFQTSASNTSTPKCEFPGFVDIGCGNGVLVEILKKEGYSGWGFDARRRKTWDTFTEDVQASLKQMVLVPKILADRSLPAEDGIANGRSKESLPSQEHVDVHDGSFPRGTFIISNHADELTGWTPLIASLSESPFLIIPCCSHDLSGARFRAHSKPDDRGKQRSAYASLIDWVGRLASDAGWEVEKEVLRIPSTRNVALIGRRRQSSGVPLLEILQREGGGFGWTDRALALTKRKPKDH</sequence>
<dbReference type="PANTHER" id="PTHR21210:SF0">
    <property type="entry name" value="TRNA (URACIL-O(2)-)-METHYLTRANSFERASE-RELATED"/>
    <property type="match status" value="1"/>
</dbReference>
<evidence type="ECO:0000256" key="4">
    <source>
        <dbReference type="ARBA" id="ARBA00017788"/>
    </source>
</evidence>